<dbReference type="InterPro" id="IPR052557">
    <property type="entry name" value="CAP/Cytokinesis_protein"/>
</dbReference>
<feature type="compositionally biased region" description="Low complexity" evidence="1">
    <location>
        <begin position="209"/>
        <end position="221"/>
    </location>
</feature>
<gene>
    <name evidence="3" type="ORF">N0V93_007248</name>
</gene>
<evidence type="ECO:0000259" key="2">
    <source>
        <dbReference type="Pfam" id="PF01841"/>
    </source>
</evidence>
<feature type="compositionally biased region" description="Polar residues" evidence="1">
    <location>
        <begin position="127"/>
        <end position="154"/>
    </location>
</feature>
<dbReference type="Pfam" id="PF01841">
    <property type="entry name" value="Transglut_core"/>
    <property type="match status" value="1"/>
</dbReference>
<feature type="compositionally biased region" description="Polar residues" evidence="1">
    <location>
        <begin position="84"/>
        <end position="93"/>
    </location>
</feature>
<reference evidence="3" key="1">
    <citation type="submission" date="2022-10" db="EMBL/GenBank/DDBJ databases">
        <title>Tapping the CABI collections for fungal endophytes: first genome assemblies for Collariella, Neodidymelliopsis, Ascochyta clinopodiicola, Didymella pomorum, Didymosphaeria variabile, Neocosmospora piperis and Neocucurbitaria cava.</title>
        <authorList>
            <person name="Hill R."/>
        </authorList>
    </citation>
    <scope>NUCLEOTIDE SEQUENCE</scope>
    <source>
        <strain evidence="3">IMI 355082</strain>
    </source>
</reference>
<dbReference type="GO" id="GO:0005737">
    <property type="term" value="C:cytoplasm"/>
    <property type="evidence" value="ECO:0007669"/>
    <property type="project" value="TreeGrafter"/>
</dbReference>
<feature type="compositionally biased region" description="Polar residues" evidence="1">
    <location>
        <begin position="264"/>
        <end position="273"/>
    </location>
</feature>
<evidence type="ECO:0000256" key="1">
    <source>
        <dbReference type="SAM" id="MobiDB-lite"/>
    </source>
</evidence>
<dbReference type="PANTHER" id="PTHR46333:SF5">
    <property type="entry name" value="TRANSGLUTAMINASE-LIKE DOMAIN-CONTAINING PROTEIN"/>
    <property type="match status" value="1"/>
</dbReference>
<comment type="caution">
    <text evidence="3">The sequence shown here is derived from an EMBL/GenBank/DDBJ whole genome shotgun (WGS) entry which is preliminary data.</text>
</comment>
<dbReference type="SUPFAM" id="SSF54001">
    <property type="entry name" value="Cysteine proteinases"/>
    <property type="match status" value="1"/>
</dbReference>
<evidence type="ECO:0000313" key="4">
    <source>
        <dbReference type="Proteomes" id="UP001140453"/>
    </source>
</evidence>
<feature type="compositionally biased region" description="Basic and acidic residues" evidence="1">
    <location>
        <begin position="175"/>
        <end position="191"/>
    </location>
</feature>
<proteinExistence type="predicted"/>
<feature type="domain" description="Transglutaminase-like" evidence="2">
    <location>
        <begin position="343"/>
        <end position="460"/>
    </location>
</feature>
<dbReference type="OrthoDB" id="6129702at2759"/>
<dbReference type="AlphaFoldDB" id="A0A9W8YR88"/>
<dbReference type="InterPro" id="IPR002931">
    <property type="entry name" value="Transglutaminase-like"/>
</dbReference>
<dbReference type="PANTHER" id="PTHR46333">
    <property type="entry name" value="CYTOKINESIS PROTEIN 3"/>
    <property type="match status" value="1"/>
</dbReference>
<name>A0A9W8YR88_9PEZI</name>
<dbReference type="Proteomes" id="UP001140453">
    <property type="component" value="Unassembled WGS sequence"/>
</dbReference>
<keyword evidence="4" id="KW-1185">Reference proteome</keyword>
<dbReference type="EMBL" id="JAPEVB010000004">
    <property type="protein sequence ID" value="KAJ4389776.1"/>
    <property type="molecule type" value="Genomic_DNA"/>
</dbReference>
<dbReference type="Gene3D" id="3.10.620.30">
    <property type="match status" value="1"/>
</dbReference>
<evidence type="ECO:0000313" key="3">
    <source>
        <dbReference type="EMBL" id="KAJ4389776.1"/>
    </source>
</evidence>
<protein>
    <recommendedName>
        <fullName evidence="2">Transglutaminase-like domain-containing protein</fullName>
    </recommendedName>
</protein>
<feature type="compositionally biased region" description="Pro residues" evidence="1">
    <location>
        <begin position="31"/>
        <end position="45"/>
    </location>
</feature>
<accession>A0A9W8YR88</accession>
<feature type="region of interest" description="Disordered" evidence="1">
    <location>
        <begin position="1"/>
        <end position="291"/>
    </location>
</feature>
<sequence length="661" mass="72321">MADTEEPQFNSLQERIAALNKQKNFTAPSTKRPPPPPPPNRPPSRAPSQAQSAASSAANGDSQHPTPTIPARPAKKPPPPVLPQRSNTSNEIGQPSPPARSKLAPPTPNRDVERTQTSPALPPRRPSVQSLSVRRNSGESVRSTMSSLSLTGQTESRKLPPAFDQATLPPLPPSRTEREAVQHQEKEDAKKATSAKIVQPPLLPKRSMPALPSRNGSSSSPSLPPRLPSRPARSPGITESEESSPALPTRRLPPPPDRFVRTIPQVSGSTASGTPADSSVAAPPPVPMSSRPSMAQIEAVASKGATRQEASCLICRDFSGPDAVAAQHPPAVIDRNDPVGYLAHNLCGPFSSPTDKARAIFTWCHHNIDYDVAGFFAGCPRRGTASDTIFSGLAVCEGYARTYEAIAKRAGLECIVIGGHGKGFGFQAVEDGQPPPPRNATGHAWNAVRIDNGYWKLIDPCWGAGHLDNRSYKREFNATQFTMSNELFGWKHFPEDRRYFFRDDGRVPIWEEYVMGPTGGERPQWYGNTLEEGISEWKSEPAQKKIPVYSGETVRFLFGKICEHWTAEKNGRGKPRLLMMNIHGVDGRKDDQVPLDTDGYWWWCDIQARDLGSPGQKIQLYGLNVLNGRDAMGVTKQEFLRTRSSGSYSMSWVSIAEWELV</sequence>
<organism evidence="3 4">
    <name type="scientific">Gnomoniopsis smithogilvyi</name>
    <dbReference type="NCBI Taxonomy" id="1191159"/>
    <lineage>
        <taxon>Eukaryota</taxon>
        <taxon>Fungi</taxon>
        <taxon>Dikarya</taxon>
        <taxon>Ascomycota</taxon>
        <taxon>Pezizomycotina</taxon>
        <taxon>Sordariomycetes</taxon>
        <taxon>Sordariomycetidae</taxon>
        <taxon>Diaporthales</taxon>
        <taxon>Gnomoniaceae</taxon>
        <taxon>Gnomoniopsis</taxon>
    </lineage>
</organism>
<feature type="compositionally biased region" description="Low complexity" evidence="1">
    <location>
        <begin position="46"/>
        <end position="58"/>
    </location>
</feature>
<dbReference type="InterPro" id="IPR038765">
    <property type="entry name" value="Papain-like_cys_pep_sf"/>
</dbReference>